<dbReference type="AlphaFoldDB" id="A0AAV1WFS9"/>
<keyword evidence="3" id="KW-1185">Reference proteome</keyword>
<evidence type="ECO:0000313" key="2">
    <source>
        <dbReference type="EMBL" id="CAL0308058.1"/>
    </source>
</evidence>
<gene>
    <name evidence="2" type="ORF">LLUT_LOCUS9118</name>
</gene>
<dbReference type="InterPro" id="IPR012337">
    <property type="entry name" value="RNaseH-like_sf"/>
</dbReference>
<organism evidence="2 3">
    <name type="scientific">Lupinus luteus</name>
    <name type="common">European yellow lupine</name>
    <dbReference type="NCBI Taxonomy" id="3873"/>
    <lineage>
        <taxon>Eukaryota</taxon>
        <taxon>Viridiplantae</taxon>
        <taxon>Streptophyta</taxon>
        <taxon>Embryophyta</taxon>
        <taxon>Tracheophyta</taxon>
        <taxon>Spermatophyta</taxon>
        <taxon>Magnoliopsida</taxon>
        <taxon>eudicotyledons</taxon>
        <taxon>Gunneridae</taxon>
        <taxon>Pentapetalae</taxon>
        <taxon>rosids</taxon>
        <taxon>fabids</taxon>
        <taxon>Fabales</taxon>
        <taxon>Fabaceae</taxon>
        <taxon>Papilionoideae</taxon>
        <taxon>50 kb inversion clade</taxon>
        <taxon>genistoids sensu lato</taxon>
        <taxon>core genistoids</taxon>
        <taxon>Genisteae</taxon>
        <taxon>Lupinus</taxon>
    </lineage>
</organism>
<dbReference type="SUPFAM" id="SSF53098">
    <property type="entry name" value="Ribonuclease H-like"/>
    <property type="match status" value="1"/>
</dbReference>
<dbReference type="GO" id="GO:0046983">
    <property type="term" value="F:protein dimerization activity"/>
    <property type="evidence" value="ECO:0007669"/>
    <property type="project" value="InterPro"/>
</dbReference>
<feature type="domain" description="HAT C-terminal dimerisation" evidence="1">
    <location>
        <begin position="2"/>
        <end position="52"/>
    </location>
</feature>
<reference evidence="2 3" key="1">
    <citation type="submission" date="2024-03" db="EMBL/GenBank/DDBJ databases">
        <authorList>
            <person name="Martinez-Hernandez J."/>
        </authorList>
    </citation>
    <scope>NUCLEOTIDE SEQUENCE [LARGE SCALE GENOMIC DNA]</scope>
</reference>
<dbReference type="InterPro" id="IPR008906">
    <property type="entry name" value="HATC_C_dom"/>
</dbReference>
<sequence>MVSQLAIKILSQTTSSSGCERNWSVFERIHTRKRNKLEHKRLNYLVYVHYNLGLKDRAINKRRTLDPVDYESMENIEFWITEEEEETPLIDYDEIEKMLYYDLSNPILDLTKDDEGMVEGQNIAIDGELNLDSFPQEHVDSYTQDASLTNNVNLGSNIDNDTWMN</sequence>
<evidence type="ECO:0000313" key="3">
    <source>
        <dbReference type="Proteomes" id="UP001497480"/>
    </source>
</evidence>
<proteinExistence type="predicted"/>
<comment type="caution">
    <text evidence="2">The sequence shown here is derived from an EMBL/GenBank/DDBJ whole genome shotgun (WGS) entry which is preliminary data.</text>
</comment>
<dbReference type="Pfam" id="PF05699">
    <property type="entry name" value="Dimer_Tnp_hAT"/>
    <property type="match status" value="1"/>
</dbReference>
<name>A0AAV1WFS9_LUPLU</name>
<accession>A0AAV1WFS9</accession>
<dbReference type="Proteomes" id="UP001497480">
    <property type="component" value="Unassembled WGS sequence"/>
</dbReference>
<evidence type="ECO:0000259" key="1">
    <source>
        <dbReference type="Pfam" id="PF05699"/>
    </source>
</evidence>
<dbReference type="EMBL" id="CAXHTB010000006">
    <property type="protein sequence ID" value="CAL0308058.1"/>
    <property type="molecule type" value="Genomic_DNA"/>
</dbReference>
<protein>
    <recommendedName>
        <fullName evidence="1">HAT C-terminal dimerisation domain-containing protein</fullName>
    </recommendedName>
</protein>